<evidence type="ECO:0000313" key="12">
    <source>
        <dbReference type="EMBL" id="GGW90714.1"/>
    </source>
</evidence>
<keyword evidence="5" id="KW-0997">Cell inner membrane</keyword>
<keyword evidence="4" id="KW-1003">Cell membrane</keyword>
<comment type="similarity">
    <text evidence="2">Belongs to the GSP C family.</text>
</comment>
<protein>
    <submittedName>
        <fullName evidence="12">Type II secretion system protein GspC</fullName>
    </submittedName>
</protein>
<keyword evidence="6 10" id="KW-0812">Transmembrane</keyword>
<evidence type="ECO:0000256" key="10">
    <source>
        <dbReference type="SAM" id="Phobius"/>
    </source>
</evidence>
<dbReference type="Pfam" id="PF11356">
    <property type="entry name" value="T2SSC"/>
    <property type="match status" value="1"/>
</dbReference>
<dbReference type="InterPro" id="IPR001639">
    <property type="entry name" value="T2SS_protein-GspC"/>
</dbReference>
<evidence type="ECO:0000256" key="2">
    <source>
        <dbReference type="ARBA" id="ARBA00007986"/>
    </source>
</evidence>
<evidence type="ECO:0000256" key="9">
    <source>
        <dbReference type="ARBA" id="ARBA00023136"/>
    </source>
</evidence>
<keyword evidence="13" id="KW-1185">Reference proteome</keyword>
<keyword evidence="7" id="KW-0653">Protein transport</keyword>
<keyword evidence="9 10" id="KW-0472">Membrane</keyword>
<dbReference type="GO" id="GO:0015627">
    <property type="term" value="C:type II protein secretion system complex"/>
    <property type="evidence" value="ECO:0007669"/>
    <property type="project" value="InterPro"/>
</dbReference>
<dbReference type="SUPFAM" id="SSF50156">
    <property type="entry name" value="PDZ domain-like"/>
    <property type="match status" value="1"/>
</dbReference>
<keyword evidence="3" id="KW-0813">Transport</keyword>
<dbReference type="Pfam" id="PF13180">
    <property type="entry name" value="PDZ_2"/>
    <property type="match status" value="1"/>
</dbReference>
<evidence type="ECO:0000256" key="1">
    <source>
        <dbReference type="ARBA" id="ARBA00004533"/>
    </source>
</evidence>
<dbReference type="InterPro" id="IPR001478">
    <property type="entry name" value="PDZ"/>
</dbReference>
<organism evidence="12 13">
    <name type="scientific">Alteromonas halophila</name>
    <dbReference type="NCBI Taxonomy" id="516698"/>
    <lineage>
        <taxon>Bacteria</taxon>
        <taxon>Pseudomonadati</taxon>
        <taxon>Pseudomonadota</taxon>
        <taxon>Gammaproteobacteria</taxon>
        <taxon>Alteromonadales</taxon>
        <taxon>Alteromonadaceae</taxon>
        <taxon>Alteromonas/Salinimonas group</taxon>
        <taxon>Alteromonas</taxon>
    </lineage>
</organism>
<keyword evidence="8 10" id="KW-1133">Transmembrane helix</keyword>
<comment type="caution">
    <text evidence="12">The sequence shown here is derived from an EMBL/GenBank/DDBJ whole genome shotgun (WGS) entry which is preliminary data.</text>
</comment>
<dbReference type="InterPro" id="IPR024961">
    <property type="entry name" value="T2SS_GspC_N"/>
</dbReference>
<comment type="subcellular location">
    <subcellularLocation>
        <location evidence="1">Cell inner membrane</location>
    </subcellularLocation>
</comment>
<dbReference type="PROSITE" id="PS50106">
    <property type="entry name" value="PDZ"/>
    <property type="match status" value="1"/>
</dbReference>
<evidence type="ECO:0000256" key="8">
    <source>
        <dbReference type="ARBA" id="ARBA00022989"/>
    </source>
</evidence>
<evidence type="ECO:0000256" key="4">
    <source>
        <dbReference type="ARBA" id="ARBA00022475"/>
    </source>
</evidence>
<evidence type="ECO:0000256" key="6">
    <source>
        <dbReference type="ARBA" id="ARBA00022692"/>
    </source>
</evidence>
<gene>
    <name evidence="12" type="primary">gspC</name>
    <name evidence="12" type="ORF">GCM10007391_26230</name>
</gene>
<evidence type="ECO:0000256" key="5">
    <source>
        <dbReference type="ARBA" id="ARBA00022519"/>
    </source>
</evidence>
<sequence>MSRLKRKNSYKYNEKAAVSPNRMTFDKLTPQALVSAANQHQKYLHLAVVVVLSLYLIAFAAELIWRIVPQPALSSPPTAVNRVSTPANSNQGGVNLRKIQQLNLFGNATAKPKPVEKEPVTDAPETRLNLTLTGVVVSSDENAATAIVENGGSQSVYGLGDKIEKTNATLQQVFSDRVIIRNGARSETLMLDGVDFEEANRRRERNAQREAAANQNDKRQLSNEAVEATAALREKPANFTDFISISPQTEGGQLVGYKVAPGKNATLFQAAGLQAGDVITQINGLDLTDLQQSQEALTELRSAQSIELTILRDGSYDTVYLDLPEPAAQ</sequence>
<dbReference type="EMBL" id="BMXP01000007">
    <property type="protein sequence ID" value="GGW90714.1"/>
    <property type="molecule type" value="Genomic_DNA"/>
</dbReference>
<dbReference type="GO" id="GO:0015628">
    <property type="term" value="P:protein secretion by the type II secretion system"/>
    <property type="evidence" value="ECO:0007669"/>
    <property type="project" value="InterPro"/>
</dbReference>
<reference evidence="12" key="1">
    <citation type="journal article" date="2014" name="Int. J. Syst. Evol. Microbiol.">
        <title>Complete genome sequence of Corynebacterium casei LMG S-19264T (=DSM 44701T), isolated from a smear-ripened cheese.</title>
        <authorList>
            <consortium name="US DOE Joint Genome Institute (JGI-PGF)"/>
            <person name="Walter F."/>
            <person name="Albersmeier A."/>
            <person name="Kalinowski J."/>
            <person name="Ruckert C."/>
        </authorList>
    </citation>
    <scope>NUCLEOTIDE SEQUENCE</scope>
    <source>
        <strain evidence="12">KCTC 22164</strain>
    </source>
</reference>
<feature type="transmembrane region" description="Helical" evidence="10">
    <location>
        <begin position="43"/>
        <end position="65"/>
    </location>
</feature>
<evidence type="ECO:0000259" key="11">
    <source>
        <dbReference type="PROSITE" id="PS50106"/>
    </source>
</evidence>
<dbReference type="NCBIfam" id="TIGR01713">
    <property type="entry name" value="typeII_sec_gspC"/>
    <property type="match status" value="1"/>
</dbReference>
<evidence type="ECO:0000256" key="3">
    <source>
        <dbReference type="ARBA" id="ARBA00022448"/>
    </source>
</evidence>
<reference evidence="12" key="2">
    <citation type="submission" date="2020-09" db="EMBL/GenBank/DDBJ databases">
        <authorList>
            <person name="Sun Q."/>
            <person name="Kim S."/>
        </authorList>
    </citation>
    <scope>NUCLEOTIDE SEQUENCE</scope>
    <source>
        <strain evidence="12">KCTC 22164</strain>
    </source>
</reference>
<accession>A0A918MZV8</accession>
<dbReference type="InterPro" id="IPR036034">
    <property type="entry name" value="PDZ_sf"/>
</dbReference>
<name>A0A918MZV8_9ALTE</name>
<evidence type="ECO:0000256" key="7">
    <source>
        <dbReference type="ARBA" id="ARBA00022927"/>
    </source>
</evidence>
<dbReference type="GO" id="GO:0005886">
    <property type="term" value="C:plasma membrane"/>
    <property type="evidence" value="ECO:0007669"/>
    <property type="project" value="UniProtKB-SubCell"/>
</dbReference>
<evidence type="ECO:0000313" key="13">
    <source>
        <dbReference type="Proteomes" id="UP000631300"/>
    </source>
</evidence>
<dbReference type="Proteomes" id="UP000631300">
    <property type="component" value="Unassembled WGS sequence"/>
</dbReference>
<dbReference type="AlphaFoldDB" id="A0A918MZV8"/>
<proteinExistence type="inferred from homology"/>
<feature type="domain" description="PDZ" evidence="11">
    <location>
        <begin position="258"/>
        <end position="314"/>
    </location>
</feature>
<dbReference type="Gene3D" id="2.30.42.10">
    <property type="match status" value="1"/>
</dbReference>
<dbReference type="Gene3D" id="2.30.30.830">
    <property type="match status" value="1"/>
</dbReference>